<comment type="caution">
    <text evidence="7">The sequence shown here is derived from an EMBL/GenBank/DDBJ whole genome shotgun (WGS) entry which is preliminary data.</text>
</comment>
<name>A0A8T2TLZ2_CERRI</name>
<dbReference type="GO" id="GO:0004781">
    <property type="term" value="F:sulfate adenylyltransferase (ATP) activity"/>
    <property type="evidence" value="ECO:0007669"/>
    <property type="project" value="InterPro"/>
</dbReference>
<keyword evidence="3" id="KW-0547">Nucleotide-binding</keyword>
<evidence type="ECO:0000259" key="6">
    <source>
        <dbReference type="Pfam" id="PF14306"/>
    </source>
</evidence>
<comment type="pathway">
    <text evidence="1">Sulfur metabolism.</text>
</comment>
<dbReference type="GO" id="GO:0000103">
    <property type="term" value="P:sulfate assimilation"/>
    <property type="evidence" value="ECO:0007669"/>
    <property type="project" value="TreeGrafter"/>
</dbReference>
<dbReference type="InterPro" id="IPR025980">
    <property type="entry name" value="ATP-Sase_PUA-like_dom"/>
</dbReference>
<dbReference type="PANTHER" id="PTHR11055">
    <property type="entry name" value="BIFUNCTIONAL 3'-PHOSPHOADENOSINE 5'-PHOSPHOSULFATE SYNTHASE"/>
    <property type="match status" value="1"/>
</dbReference>
<dbReference type="AlphaFoldDB" id="A0A8T2TLZ2"/>
<keyword evidence="2" id="KW-0808">Transferase</keyword>
<dbReference type="InterPro" id="IPR015947">
    <property type="entry name" value="PUA-like_sf"/>
</dbReference>
<dbReference type="GO" id="GO:0005524">
    <property type="term" value="F:ATP binding"/>
    <property type="evidence" value="ECO:0007669"/>
    <property type="project" value="UniProtKB-KW"/>
</dbReference>
<dbReference type="Gene3D" id="3.40.50.620">
    <property type="entry name" value="HUPs"/>
    <property type="match status" value="1"/>
</dbReference>
<reference evidence="7" key="1">
    <citation type="submission" date="2021-08" db="EMBL/GenBank/DDBJ databases">
        <title>WGS assembly of Ceratopteris richardii.</title>
        <authorList>
            <person name="Marchant D.B."/>
            <person name="Chen G."/>
            <person name="Jenkins J."/>
            <person name="Shu S."/>
            <person name="Leebens-Mack J."/>
            <person name="Grimwood J."/>
            <person name="Schmutz J."/>
            <person name="Soltis P."/>
            <person name="Soltis D."/>
            <person name="Chen Z.-H."/>
        </authorList>
    </citation>
    <scope>NUCLEOTIDE SEQUENCE</scope>
    <source>
        <strain evidence="7">Whitten #5841</strain>
        <tissue evidence="7">Leaf</tissue>
    </source>
</reference>
<sequence>MRQTEYLQALHFNFLRLHEGSTVNMSVPIVLAIDDLQKESLGHSSAVSLVGPNGNLVPILRDIEIYKHNKEERIARTCGTIALGLAYVEEAIVHAGNSLIGGDLEVLEPIKYNDGLDHYCLSLAELRMEFQRRKADAVFAFQLRNPVHQWPCTFNDRYPEMLARDGIQEPSVIVTSSWWLHESG</sequence>
<dbReference type="PANTHER" id="PTHR11055:SF37">
    <property type="entry name" value="ATP SULFURYLASE 2"/>
    <property type="match status" value="1"/>
</dbReference>
<feature type="domain" description="ATP-sulfurylase PUA-like" evidence="6">
    <location>
        <begin position="1"/>
        <end position="108"/>
    </location>
</feature>
<gene>
    <name evidence="7" type="ORF">KP509_12G007700</name>
</gene>
<dbReference type="EMBL" id="CM035417">
    <property type="protein sequence ID" value="KAH7422424.1"/>
    <property type="molecule type" value="Genomic_DNA"/>
</dbReference>
<evidence type="ECO:0000256" key="1">
    <source>
        <dbReference type="ARBA" id="ARBA00004678"/>
    </source>
</evidence>
<keyword evidence="8" id="KW-1185">Reference proteome</keyword>
<protein>
    <submittedName>
        <fullName evidence="7">Uncharacterized protein</fullName>
    </submittedName>
</protein>
<dbReference type="Pfam" id="PF01747">
    <property type="entry name" value="ATP-sulfurylase"/>
    <property type="match status" value="1"/>
</dbReference>
<dbReference type="Proteomes" id="UP000825935">
    <property type="component" value="Chromosome 12"/>
</dbReference>
<keyword evidence="4" id="KW-0067">ATP-binding</keyword>
<proteinExistence type="predicted"/>
<evidence type="ECO:0000256" key="3">
    <source>
        <dbReference type="ARBA" id="ARBA00022741"/>
    </source>
</evidence>
<dbReference type="InterPro" id="IPR024951">
    <property type="entry name" value="Sulfurylase_cat_dom"/>
</dbReference>
<dbReference type="SUPFAM" id="SSF52374">
    <property type="entry name" value="Nucleotidylyl transferase"/>
    <property type="match status" value="1"/>
</dbReference>
<dbReference type="InterPro" id="IPR014729">
    <property type="entry name" value="Rossmann-like_a/b/a_fold"/>
</dbReference>
<dbReference type="OrthoDB" id="506431at2759"/>
<dbReference type="GO" id="GO:0004020">
    <property type="term" value="F:adenylylsulfate kinase activity"/>
    <property type="evidence" value="ECO:0007669"/>
    <property type="project" value="TreeGrafter"/>
</dbReference>
<organism evidence="7 8">
    <name type="scientific">Ceratopteris richardii</name>
    <name type="common">Triangle waterfern</name>
    <dbReference type="NCBI Taxonomy" id="49495"/>
    <lineage>
        <taxon>Eukaryota</taxon>
        <taxon>Viridiplantae</taxon>
        <taxon>Streptophyta</taxon>
        <taxon>Embryophyta</taxon>
        <taxon>Tracheophyta</taxon>
        <taxon>Polypodiopsida</taxon>
        <taxon>Polypodiidae</taxon>
        <taxon>Polypodiales</taxon>
        <taxon>Pteridineae</taxon>
        <taxon>Pteridaceae</taxon>
        <taxon>Parkerioideae</taxon>
        <taxon>Ceratopteris</taxon>
    </lineage>
</organism>
<feature type="domain" description="Sulphate adenylyltransferase catalytic" evidence="5">
    <location>
        <begin position="118"/>
        <end position="149"/>
    </location>
</feature>
<dbReference type="Gene3D" id="3.10.400.10">
    <property type="entry name" value="Sulfate adenylyltransferase"/>
    <property type="match status" value="1"/>
</dbReference>
<dbReference type="SUPFAM" id="SSF88697">
    <property type="entry name" value="PUA domain-like"/>
    <property type="match status" value="1"/>
</dbReference>
<dbReference type="Pfam" id="PF14306">
    <property type="entry name" value="PUA_2"/>
    <property type="match status" value="1"/>
</dbReference>
<evidence type="ECO:0000259" key="5">
    <source>
        <dbReference type="Pfam" id="PF01747"/>
    </source>
</evidence>
<accession>A0A8T2TLZ2</accession>
<evidence type="ECO:0000313" key="8">
    <source>
        <dbReference type="Proteomes" id="UP000825935"/>
    </source>
</evidence>
<evidence type="ECO:0000256" key="2">
    <source>
        <dbReference type="ARBA" id="ARBA00022679"/>
    </source>
</evidence>
<evidence type="ECO:0000313" key="7">
    <source>
        <dbReference type="EMBL" id="KAH7422424.1"/>
    </source>
</evidence>
<evidence type="ECO:0000256" key="4">
    <source>
        <dbReference type="ARBA" id="ARBA00022840"/>
    </source>
</evidence>